<keyword evidence="1" id="KW-0472">Membrane</keyword>
<dbReference type="Pfam" id="PF06177">
    <property type="entry name" value="QueT"/>
    <property type="match status" value="1"/>
</dbReference>
<protein>
    <recommendedName>
        <fullName evidence="4">QueT transporter</fullName>
    </recommendedName>
</protein>
<keyword evidence="1" id="KW-0812">Transmembrane</keyword>
<dbReference type="STRING" id="445975.COLSTE_01043"/>
<evidence type="ECO:0008006" key="4">
    <source>
        <dbReference type="Google" id="ProtNLM"/>
    </source>
</evidence>
<organism evidence="2 3">
    <name type="scientific">Collinsella stercoris DSM 13279</name>
    <dbReference type="NCBI Taxonomy" id="445975"/>
    <lineage>
        <taxon>Bacteria</taxon>
        <taxon>Bacillati</taxon>
        <taxon>Actinomycetota</taxon>
        <taxon>Coriobacteriia</taxon>
        <taxon>Coriobacteriales</taxon>
        <taxon>Coriobacteriaceae</taxon>
        <taxon>Collinsella</taxon>
    </lineage>
</organism>
<evidence type="ECO:0000313" key="2">
    <source>
        <dbReference type="EMBL" id="EEA90759.1"/>
    </source>
</evidence>
<dbReference type="eggNOG" id="COG4708">
    <property type="taxonomic scope" value="Bacteria"/>
</dbReference>
<dbReference type="RefSeq" id="WP_006720698.1">
    <property type="nucleotide sequence ID" value="NZ_CP085935.1"/>
</dbReference>
<proteinExistence type="predicted"/>
<accession>B6GAE5</accession>
<feature type="transmembrane region" description="Helical" evidence="1">
    <location>
        <begin position="163"/>
        <end position="184"/>
    </location>
</feature>
<name>B6GAE5_9ACTN</name>
<keyword evidence="3" id="KW-1185">Reference proteome</keyword>
<dbReference type="EMBL" id="ABXJ01000059">
    <property type="protein sequence ID" value="EEA90759.1"/>
    <property type="molecule type" value="Genomic_DNA"/>
</dbReference>
<evidence type="ECO:0000256" key="1">
    <source>
        <dbReference type="SAM" id="Phobius"/>
    </source>
</evidence>
<evidence type="ECO:0000313" key="3">
    <source>
        <dbReference type="Proteomes" id="UP000003560"/>
    </source>
</evidence>
<feature type="transmembrane region" description="Helical" evidence="1">
    <location>
        <begin position="60"/>
        <end position="88"/>
    </location>
</feature>
<dbReference type="GeneID" id="98002000"/>
<feature type="transmembrane region" description="Helical" evidence="1">
    <location>
        <begin position="22"/>
        <end position="48"/>
    </location>
</feature>
<dbReference type="PANTHER" id="PTHR40044:SF1">
    <property type="entry name" value="INTEGRAL MEMBRANE PROTEIN"/>
    <property type="match status" value="1"/>
</dbReference>
<dbReference type="OrthoDB" id="9786793at2"/>
<comment type="caution">
    <text evidence="2">The sequence shown here is derived from an EMBL/GenBank/DDBJ whole genome shotgun (WGS) entry which is preliminary data.</text>
</comment>
<dbReference type="HOGENOM" id="CLU_104115_0_0_11"/>
<sequence>MSQNKNEAKDRAAKSRVGDARYVAHVGVIAAAYAVCTLVAMMFLGSLAWGPIQFRVSEALCVLALFTPAAVPGLTLGCVIANVANIAISGTGMLGMLDVVFGSLATFAGALFTWKMRRRPLVALAGPVLANALIVPAYLPLLLQGIGFYTIPFTSISLDGAYPLMYAFGLVTTGLGEAVIMYVLGYPLSRSLAKTPFVKRELAQLGTTK</sequence>
<dbReference type="AlphaFoldDB" id="B6GAE5"/>
<dbReference type="PANTHER" id="PTHR40044">
    <property type="entry name" value="INTEGRAL MEMBRANE PROTEIN-RELATED"/>
    <property type="match status" value="1"/>
</dbReference>
<reference evidence="2 3" key="2">
    <citation type="submission" date="2008-10" db="EMBL/GenBank/DDBJ databases">
        <authorList>
            <person name="Fulton L."/>
            <person name="Clifton S."/>
            <person name="Fulton B."/>
            <person name="Xu J."/>
            <person name="Minx P."/>
            <person name="Pepin K.H."/>
            <person name="Johnson M."/>
            <person name="Thiruvilangam P."/>
            <person name="Bhonagiri V."/>
            <person name="Nash W.E."/>
            <person name="Mardis E.R."/>
            <person name="Wilson R.K."/>
        </authorList>
    </citation>
    <scope>NUCLEOTIDE SEQUENCE [LARGE SCALE GENOMIC DNA]</scope>
    <source>
        <strain evidence="2 3">DSM 13279</strain>
    </source>
</reference>
<dbReference type="Proteomes" id="UP000003560">
    <property type="component" value="Unassembled WGS sequence"/>
</dbReference>
<reference evidence="2 3" key="1">
    <citation type="submission" date="2008-10" db="EMBL/GenBank/DDBJ databases">
        <title>Draft genome sequence of Collinsella stercoris (DSM 13279).</title>
        <authorList>
            <person name="Sudarsanam P."/>
            <person name="Ley R."/>
            <person name="Guruge J."/>
            <person name="Turnbaugh P.J."/>
            <person name="Mahowald M."/>
            <person name="Liep D."/>
            <person name="Gordon J."/>
        </authorList>
    </citation>
    <scope>NUCLEOTIDE SEQUENCE [LARGE SCALE GENOMIC DNA]</scope>
    <source>
        <strain evidence="2 3">DSM 13279</strain>
    </source>
</reference>
<feature type="transmembrane region" description="Helical" evidence="1">
    <location>
        <begin position="94"/>
        <end position="114"/>
    </location>
</feature>
<keyword evidence="1" id="KW-1133">Transmembrane helix</keyword>
<feature type="transmembrane region" description="Helical" evidence="1">
    <location>
        <begin position="121"/>
        <end position="143"/>
    </location>
</feature>
<gene>
    <name evidence="2" type="ORF">COLSTE_01043</name>
</gene>
<dbReference type="InterPro" id="IPR010387">
    <property type="entry name" value="QueT"/>
</dbReference>